<keyword evidence="1" id="KW-1133">Transmembrane helix</keyword>
<dbReference type="AlphaFoldDB" id="A0AAN9AIG0"/>
<sequence>MGLCTKVPTTHILAIILGSLEIGLFGGVIFGWHSVVYVYKETGYFSDGCSAEKSLTPSANVTWQYHTPGTGTPLNSSHDNATPNGTVIRSDNMTTTTLHDSGYSNQGNSIHYDDLSCEEKIQVQSETGVSQVCKSQDEQFNLVFSLATSINGILSFPSGILYDRLGTRISRIFSLVTFLAGQLCLIFASSAKSYLLYPGFIGLVYGGYQILLTNLQLSCLIPSLRSTIMSLYAGSYDTSSSVFLLFKAAHEGGVSVNTSFAVQASLYFLIFVSSTFCLLPKTRIPFSIPNGYRLKCWLCHKFCRKEELQQKENSTTGEWKMDETGSIVLCRDASNSADNLDGEREDAADVQKLTEGDAGNGAYMNYQRRVSEPGERNAILTTDKRIPDIVISDTTSSLAPPSDKSAEEGEDKLLNASSKKRKTFRQVALSRLFLTDLLWMSVQRLRSWIFVGIFNPWITRLACGDKALVSHYTSVYAGLQFFGILTAPLSGRLMDRKIKGGEKYGNPRYERLHASIASFVLNSTVSVVLTVGTLIPVLELQYVTFVLHCLHRSFLYGPNSAFVANAFPSEHFGKLFGITLTVSALFSTIQYPLFLIMQGPLNGDPMAINIFLLVLMVISYVHPIYIWCYLQRKLSKIARAV</sequence>
<name>A0AAN9AIG0_9CAEN</name>
<evidence type="ECO:0000313" key="2">
    <source>
        <dbReference type="EMBL" id="KAK7087540.1"/>
    </source>
</evidence>
<feature type="transmembrane region" description="Helical" evidence="1">
    <location>
        <begin position="169"/>
        <end position="188"/>
    </location>
</feature>
<feature type="transmembrane region" description="Helical" evidence="1">
    <location>
        <begin position="575"/>
        <end position="594"/>
    </location>
</feature>
<organism evidence="2 3">
    <name type="scientific">Littorina saxatilis</name>
    <dbReference type="NCBI Taxonomy" id="31220"/>
    <lineage>
        <taxon>Eukaryota</taxon>
        <taxon>Metazoa</taxon>
        <taxon>Spiralia</taxon>
        <taxon>Lophotrochozoa</taxon>
        <taxon>Mollusca</taxon>
        <taxon>Gastropoda</taxon>
        <taxon>Caenogastropoda</taxon>
        <taxon>Littorinimorpha</taxon>
        <taxon>Littorinoidea</taxon>
        <taxon>Littorinidae</taxon>
        <taxon>Littorina</taxon>
    </lineage>
</organism>
<feature type="transmembrane region" description="Helical" evidence="1">
    <location>
        <begin position="260"/>
        <end position="279"/>
    </location>
</feature>
<feature type="transmembrane region" description="Helical" evidence="1">
    <location>
        <begin position="469"/>
        <end position="491"/>
    </location>
</feature>
<evidence type="ECO:0000256" key="1">
    <source>
        <dbReference type="SAM" id="Phobius"/>
    </source>
</evidence>
<dbReference type="PANTHER" id="PTHR20765">
    <property type="entry name" value="SOLUTE CARRIER FAMILY 43 MEMBER 3-RELATED"/>
    <property type="match status" value="1"/>
</dbReference>
<reference evidence="2 3" key="1">
    <citation type="submission" date="2024-02" db="EMBL/GenBank/DDBJ databases">
        <title>Chromosome-scale genome assembly of the rough periwinkle Littorina saxatilis.</title>
        <authorList>
            <person name="De Jode A."/>
            <person name="Faria R."/>
            <person name="Formenti G."/>
            <person name="Sims Y."/>
            <person name="Smith T.P."/>
            <person name="Tracey A."/>
            <person name="Wood J.M.D."/>
            <person name="Zagrodzka Z.B."/>
            <person name="Johannesson K."/>
            <person name="Butlin R.K."/>
            <person name="Leder E.H."/>
        </authorList>
    </citation>
    <scope>NUCLEOTIDE SEQUENCE [LARGE SCALE GENOMIC DNA]</scope>
    <source>
        <strain evidence="2">Snail1</strain>
        <tissue evidence="2">Muscle</tissue>
    </source>
</reference>
<dbReference type="Gene3D" id="1.20.1250.20">
    <property type="entry name" value="MFS general substrate transporter like domains"/>
    <property type="match status" value="2"/>
</dbReference>
<feature type="transmembrane region" description="Helical" evidence="1">
    <location>
        <begin position="142"/>
        <end position="162"/>
    </location>
</feature>
<dbReference type="Pfam" id="PF07690">
    <property type="entry name" value="MFS_1"/>
    <property type="match status" value="1"/>
</dbReference>
<dbReference type="InterPro" id="IPR011701">
    <property type="entry name" value="MFS"/>
</dbReference>
<protein>
    <recommendedName>
        <fullName evidence="4">Solute carrier family 43 member 3</fullName>
    </recommendedName>
</protein>
<feature type="transmembrane region" description="Helical" evidence="1">
    <location>
        <begin position="12"/>
        <end position="32"/>
    </location>
</feature>
<dbReference type="Proteomes" id="UP001374579">
    <property type="component" value="Unassembled WGS sequence"/>
</dbReference>
<keyword evidence="1" id="KW-0472">Membrane</keyword>
<gene>
    <name evidence="2" type="ORF">V1264_021578</name>
</gene>
<feature type="transmembrane region" description="Helical" evidence="1">
    <location>
        <begin position="512"/>
        <end position="535"/>
    </location>
</feature>
<dbReference type="CDD" id="cd06174">
    <property type="entry name" value="MFS"/>
    <property type="match status" value="1"/>
</dbReference>
<dbReference type="InterPro" id="IPR036259">
    <property type="entry name" value="MFS_trans_sf"/>
</dbReference>
<dbReference type="PANTHER" id="PTHR20765:SF1">
    <property type="entry name" value="EQUILIBRATIVE NUCLEOBASE TRANSPORTER 1"/>
    <property type="match status" value="1"/>
</dbReference>
<feature type="transmembrane region" description="Helical" evidence="1">
    <location>
        <begin position="606"/>
        <end position="630"/>
    </location>
</feature>
<keyword evidence="3" id="KW-1185">Reference proteome</keyword>
<dbReference type="SUPFAM" id="SSF103473">
    <property type="entry name" value="MFS general substrate transporter"/>
    <property type="match status" value="1"/>
</dbReference>
<dbReference type="EMBL" id="JBAMIC010004070">
    <property type="protein sequence ID" value="KAK7087540.1"/>
    <property type="molecule type" value="Genomic_DNA"/>
</dbReference>
<dbReference type="GO" id="GO:0022857">
    <property type="term" value="F:transmembrane transporter activity"/>
    <property type="evidence" value="ECO:0007669"/>
    <property type="project" value="InterPro"/>
</dbReference>
<accession>A0AAN9AIG0</accession>
<feature type="transmembrane region" description="Helical" evidence="1">
    <location>
        <begin position="194"/>
        <end position="215"/>
    </location>
</feature>
<evidence type="ECO:0008006" key="4">
    <source>
        <dbReference type="Google" id="ProtNLM"/>
    </source>
</evidence>
<evidence type="ECO:0000313" key="3">
    <source>
        <dbReference type="Proteomes" id="UP001374579"/>
    </source>
</evidence>
<proteinExistence type="predicted"/>
<comment type="caution">
    <text evidence="2">The sequence shown here is derived from an EMBL/GenBank/DDBJ whole genome shotgun (WGS) entry which is preliminary data.</text>
</comment>
<dbReference type="InterPro" id="IPR027197">
    <property type="entry name" value="SLC43A3"/>
</dbReference>
<keyword evidence="1" id="KW-0812">Transmembrane</keyword>